<reference evidence="3" key="1">
    <citation type="journal article" date="2019" name="Int. J. Syst. Evol. Microbiol.">
        <title>The Global Catalogue of Microorganisms (GCM) 10K type strain sequencing project: providing services to taxonomists for standard genome sequencing and annotation.</title>
        <authorList>
            <consortium name="The Broad Institute Genomics Platform"/>
            <consortium name="The Broad Institute Genome Sequencing Center for Infectious Disease"/>
            <person name="Wu L."/>
            <person name="Ma J."/>
        </authorList>
    </citation>
    <scope>NUCLEOTIDE SEQUENCE [LARGE SCALE GENOMIC DNA]</scope>
    <source>
        <strain evidence="3">KACC 11588</strain>
    </source>
</reference>
<feature type="coiled-coil region" evidence="1">
    <location>
        <begin position="295"/>
        <end position="322"/>
    </location>
</feature>
<organism evidence="2 3">
    <name type="scientific">Rubellimicrobium aerolatum</name>
    <dbReference type="NCBI Taxonomy" id="490979"/>
    <lineage>
        <taxon>Bacteria</taxon>
        <taxon>Pseudomonadati</taxon>
        <taxon>Pseudomonadota</taxon>
        <taxon>Alphaproteobacteria</taxon>
        <taxon>Rhodobacterales</taxon>
        <taxon>Roseobacteraceae</taxon>
        <taxon>Rubellimicrobium</taxon>
    </lineage>
</organism>
<accession>A0ABW0S9T0</accession>
<comment type="caution">
    <text evidence="2">The sequence shown here is derived from an EMBL/GenBank/DDBJ whole genome shotgun (WGS) entry which is preliminary data.</text>
</comment>
<dbReference type="EMBL" id="JBHSNA010000003">
    <property type="protein sequence ID" value="MFC5565651.1"/>
    <property type="molecule type" value="Genomic_DNA"/>
</dbReference>
<name>A0ABW0S9T0_9RHOB</name>
<dbReference type="Proteomes" id="UP001596056">
    <property type="component" value="Unassembled WGS sequence"/>
</dbReference>
<keyword evidence="1" id="KW-0175">Coiled coil</keyword>
<evidence type="ECO:0000313" key="3">
    <source>
        <dbReference type="Proteomes" id="UP001596056"/>
    </source>
</evidence>
<evidence type="ECO:0000313" key="2">
    <source>
        <dbReference type="EMBL" id="MFC5565651.1"/>
    </source>
</evidence>
<dbReference type="RefSeq" id="WP_209838293.1">
    <property type="nucleotide sequence ID" value="NZ_JAGGJP010000003.1"/>
</dbReference>
<evidence type="ECO:0000256" key="1">
    <source>
        <dbReference type="SAM" id="Coils"/>
    </source>
</evidence>
<protein>
    <submittedName>
        <fullName evidence="2">Uncharacterized protein</fullName>
    </submittedName>
</protein>
<gene>
    <name evidence="2" type="ORF">ACFPOC_04370</name>
</gene>
<sequence length="351" mass="37147">MSARTAVLVLGTGWDTGRALTDLLDGGRDRTAAEAFPAAGPRMRQVAALTDRVLAASGRSWHDWRPGPVPGPDSAEGRGLRESAALIVRGMDGAGPLVLGDPLLGRVLPVWRDALDGGHRPVAVLTLAEPMAFARALRAAEGLPLAHGALLWMRLALDAERLGRGLPRVVLRPGAPWDALERLGLDLPPGGGPATETPPPPGREEVAEAGVPALGEAWRCFAILDRWASEGERPEDRATLDGMGAALDAAAWAYVDPPDDRRLAAGLARAEASARALGEDRDRQAWELGVLARLLSEAESRLDRQRGEVRAARSALAASERRYAAIVGSTSWRITAPLRRVAAKLGQGRGS</sequence>
<keyword evidence="3" id="KW-1185">Reference proteome</keyword>
<proteinExistence type="predicted"/>